<keyword evidence="5" id="KW-1185">Reference proteome</keyword>
<comment type="similarity">
    <text evidence="1">Belongs to the mTERF family.</text>
</comment>
<organism evidence="4 5">
    <name type="scientific">Protea cynaroides</name>
    <dbReference type="NCBI Taxonomy" id="273540"/>
    <lineage>
        <taxon>Eukaryota</taxon>
        <taxon>Viridiplantae</taxon>
        <taxon>Streptophyta</taxon>
        <taxon>Embryophyta</taxon>
        <taxon>Tracheophyta</taxon>
        <taxon>Spermatophyta</taxon>
        <taxon>Magnoliopsida</taxon>
        <taxon>Proteales</taxon>
        <taxon>Proteaceae</taxon>
        <taxon>Protea</taxon>
    </lineage>
</organism>
<dbReference type="Pfam" id="PF02536">
    <property type="entry name" value="mTERF"/>
    <property type="match status" value="1"/>
</dbReference>
<name>A0A9Q0K8F2_9MAGN</name>
<proteinExistence type="inferred from homology"/>
<keyword evidence="2" id="KW-0806">Transcription termination</keyword>
<evidence type="ECO:0000313" key="5">
    <source>
        <dbReference type="Proteomes" id="UP001141806"/>
    </source>
</evidence>
<dbReference type="GO" id="GO:0003676">
    <property type="term" value="F:nucleic acid binding"/>
    <property type="evidence" value="ECO:0007669"/>
    <property type="project" value="InterPro"/>
</dbReference>
<comment type="caution">
    <text evidence="4">The sequence shown here is derived from an EMBL/GenBank/DDBJ whole genome shotgun (WGS) entry which is preliminary data.</text>
</comment>
<reference evidence="4" key="1">
    <citation type="journal article" date="2023" name="Plant J.">
        <title>The genome of the king protea, Protea cynaroides.</title>
        <authorList>
            <person name="Chang J."/>
            <person name="Duong T.A."/>
            <person name="Schoeman C."/>
            <person name="Ma X."/>
            <person name="Roodt D."/>
            <person name="Barker N."/>
            <person name="Li Z."/>
            <person name="Van de Peer Y."/>
            <person name="Mizrachi E."/>
        </authorList>
    </citation>
    <scope>NUCLEOTIDE SEQUENCE</scope>
    <source>
        <tissue evidence="4">Young leaves</tissue>
    </source>
</reference>
<keyword evidence="2" id="KW-0805">Transcription regulation</keyword>
<dbReference type="AlphaFoldDB" id="A0A9Q0K8F2"/>
<sequence>MIGKVLVKNPFIMGLTELDFRRLAMNFPGVLGRDRFVFVDEQVVVLVTGYRPILIKSIRKSLEPRIRFLVEVMRRGIDDHEVVDYPNFFQHGLKRRLELRQNF</sequence>
<dbReference type="GO" id="GO:0006353">
    <property type="term" value="P:DNA-templated transcription termination"/>
    <property type="evidence" value="ECO:0007669"/>
    <property type="project" value="UniProtKB-KW"/>
</dbReference>
<dbReference type="OrthoDB" id="637682at2759"/>
<evidence type="ECO:0000256" key="2">
    <source>
        <dbReference type="ARBA" id="ARBA00022472"/>
    </source>
</evidence>
<accession>A0A9Q0K8F2</accession>
<evidence type="ECO:0000256" key="3">
    <source>
        <dbReference type="ARBA" id="ARBA00022946"/>
    </source>
</evidence>
<evidence type="ECO:0000313" key="4">
    <source>
        <dbReference type="EMBL" id="KAJ4965782.1"/>
    </source>
</evidence>
<evidence type="ECO:0000256" key="1">
    <source>
        <dbReference type="ARBA" id="ARBA00007692"/>
    </source>
</evidence>
<dbReference type="Proteomes" id="UP001141806">
    <property type="component" value="Unassembled WGS sequence"/>
</dbReference>
<keyword evidence="2" id="KW-0804">Transcription</keyword>
<dbReference type="InterPro" id="IPR038538">
    <property type="entry name" value="MTERF_sf"/>
</dbReference>
<protein>
    <submittedName>
        <fullName evidence="4">Uncharacterized protein</fullName>
    </submittedName>
</protein>
<dbReference type="EMBL" id="JAMYWD010000007">
    <property type="protein sequence ID" value="KAJ4965782.1"/>
    <property type="molecule type" value="Genomic_DNA"/>
</dbReference>
<dbReference type="InterPro" id="IPR003690">
    <property type="entry name" value="MTERF"/>
</dbReference>
<gene>
    <name evidence="4" type="ORF">NE237_017631</name>
</gene>
<keyword evidence="3" id="KW-0809">Transit peptide</keyword>
<dbReference type="Gene3D" id="1.25.70.10">
    <property type="entry name" value="Transcription termination factor 3, mitochondrial"/>
    <property type="match status" value="1"/>
</dbReference>